<evidence type="ECO:0000256" key="8">
    <source>
        <dbReference type="SAM" id="Phobius"/>
    </source>
</evidence>
<evidence type="ECO:0000256" key="6">
    <source>
        <dbReference type="ARBA" id="ARBA00022777"/>
    </source>
</evidence>
<sequence length="520" mass="55514">MLTPEEGEIRGSGWARLPTAVKMLVILSLGLLPLGVAAIFASIGNARENRAQGIVQARALLAVHSQRLSLGLSRTAYTIRAARDAIAESSEGSGLCKRSLDRLARLPEPHGRFVLYGAGNRPRCASEGFAPPPVPDADGAPAHARILPGGAGLRIFLYSGTGEIEGVAEYQRAAIARAVDNPPLDGDFGLELVQGGLVMPLREIPASGSLSHEIIVDEPMTNGEFVLRLHTAVAPLSWLDVLVVIAPVLIWLWASIVVWLLVQRLLLRPLRRLQRVVSTYRPGEGPVALPAVRSPAREIGALGAAFAEVTRTVARHEADLEAAVERQTRLVREVHHRVKNNLQVVSSLLNLHSRGSSDEAVAAAYASIQRRVDALAVVHRNHYAEFEANRGVALKPLLSELAANLRATAPASAAAMQIRLDIAPVHATQDVAVPVAFLVTEIAEFGMLCGAAETSIVLEPVEAGKARLAITLGTPAGGLTCAGAIVERFERIVIGLSRQLRSQLEQDEARGLYAVIIPTI</sequence>
<keyword evidence="5" id="KW-0547">Nucleotide-binding</keyword>
<dbReference type="InterPro" id="IPR011495">
    <property type="entry name" value="Sig_transdc_His_kin_sub2_dim/P"/>
</dbReference>
<dbReference type="EC" id="2.7.13.3" evidence="2"/>
<proteinExistence type="predicted"/>
<reference evidence="10 11" key="1">
    <citation type="journal article" date="2015" name="J. Microbiol.">
        <title>Sphingosinicella ginsenosidimutans sp. nov., with ginsenoside converting activity.</title>
        <authorList>
            <person name="Kim J.K."/>
            <person name="Kang M.S."/>
            <person name="Park S.C."/>
            <person name="Kim K.M."/>
            <person name="Choi K."/>
            <person name="Yoon M.H."/>
            <person name="Im W.T."/>
        </authorList>
    </citation>
    <scope>NUCLEOTIDE SEQUENCE [LARGE SCALE GENOMIC DNA]</scope>
    <source>
        <strain evidence="10 11">BS-11</strain>
    </source>
</reference>
<dbReference type="Gene3D" id="3.30.450.20">
    <property type="entry name" value="PAS domain"/>
    <property type="match status" value="1"/>
</dbReference>
<dbReference type="GO" id="GO:0016020">
    <property type="term" value="C:membrane"/>
    <property type="evidence" value="ECO:0007669"/>
    <property type="project" value="InterPro"/>
</dbReference>
<dbReference type="OrthoDB" id="9767435at2"/>
<evidence type="ECO:0000259" key="9">
    <source>
        <dbReference type="PROSITE" id="PS50885"/>
    </source>
</evidence>
<feature type="domain" description="HAMP" evidence="9">
    <location>
        <begin position="264"/>
        <end position="318"/>
    </location>
</feature>
<accession>A0A5C6TRN3</accession>
<keyword evidence="8" id="KW-0812">Transmembrane</keyword>
<evidence type="ECO:0000256" key="1">
    <source>
        <dbReference type="ARBA" id="ARBA00000085"/>
    </source>
</evidence>
<dbReference type="PROSITE" id="PS50885">
    <property type="entry name" value="HAMP"/>
    <property type="match status" value="1"/>
</dbReference>
<evidence type="ECO:0000313" key="11">
    <source>
        <dbReference type="Proteomes" id="UP000321249"/>
    </source>
</evidence>
<name>A0A5C6TRN3_9SPHN</name>
<keyword evidence="3" id="KW-0597">Phosphoprotein</keyword>
<organism evidence="10 11">
    <name type="scientific">Allosphingosinicella ginsenosidimutans</name>
    <dbReference type="NCBI Taxonomy" id="1176539"/>
    <lineage>
        <taxon>Bacteria</taxon>
        <taxon>Pseudomonadati</taxon>
        <taxon>Pseudomonadota</taxon>
        <taxon>Alphaproteobacteria</taxon>
        <taxon>Sphingomonadales</taxon>
        <taxon>Sphingomonadaceae</taxon>
        <taxon>Allosphingosinicella</taxon>
    </lineage>
</organism>
<dbReference type="EMBL" id="VOQQ01000001">
    <property type="protein sequence ID" value="TXC62681.1"/>
    <property type="molecule type" value="Genomic_DNA"/>
</dbReference>
<dbReference type="PANTHER" id="PTHR41523">
    <property type="entry name" value="TWO-COMPONENT SYSTEM SENSOR PROTEIN"/>
    <property type="match status" value="1"/>
</dbReference>
<evidence type="ECO:0000256" key="4">
    <source>
        <dbReference type="ARBA" id="ARBA00022679"/>
    </source>
</evidence>
<comment type="catalytic activity">
    <reaction evidence="1">
        <text>ATP + protein L-histidine = ADP + protein N-phospho-L-histidine.</text>
        <dbReference type="EC" id="2.7.13.3"/>
    </reaction>
</comment>
<dbReference type="AlphaFoldDB" id="A0A5C6TRN3"/>
<dbReference type="InterPro" id="IPR003660">
    <property type="entry name" value="HAMP_dom"/>
</dbReference>
<dbReference type="GO" id="GO:0004673">
    <property type="term" value="F:protein histidine kinase activity"/>
    <property type="evidence" value="ECO:0007669"/>
    <property type="project" value="UniProtKB-EC"/>
</dbReference>
<evidence type="ECO:0000313" key="10">
    <source>
        <dbReference type="EMBL" id="TXC62681.1"/>
    </source>
</evidence>
<keyword evidence="4" id="KW-0808">Transferase</keyword>
<keyword evidence="8" id="KW-1133">Transmembrane helix</keyword>
<keyword evidence="8" id="KW-0472">Membrane</keyword>
<evidence type="ECO:0000256" key="2">
    <source>
        <dbReference type="ARBA" id="ARBA00012438"/>
    </source>
</evidence>
<dbReference type="Proteomes" id="UP000321249">
    <property type="component" value="Unassembled WGS sequence"/>
</dbReference>
<comment type="caution">
    <text evidence="10">The sequence shown here is derived from an EMBL/GenBank/DDBJ whole genome shotgun (WGS) entry which is preliminary data.</text>
</comment>
<keyword evidence="7" id="KW-0067">ATP-binding</keyword>
<feature type="transmembrane region" description="Helical" evidence="8">
    <location>
        <begin position="20"/>
        <end position="43"/>
    </location>
</feature>
<evidence type="ECO:0000256" key="7">
    <source>
        <dbReference type="ARBA" id="ARBA00022840"/>
    </source>
</evidence>
<evidence type="ECO:0000256" key="5">
    <source>
        <dbReference type="ARBA" id="ARBA00022741"/>
    </source>
</evidence>
<keyword evidence="6 10" id="KW-0418">Kinase</keyword>
<dbReference type="Pfam" id="PF07568">
    <property type="entry name" value="HisKA_2"/>
    <property type="match status" value="1"/>
</dbReference>
<dbReference type="GO" id="GO:0007165">
    <property type="term" value="P:signal transduction"/>
    <property type="evidence" value="ECO:0007669"/>
    <property type="project" value="InterPro"/>
</dbReference>
<dbReference type="RefSeq" id="WP_147042069.1">
    <property type="nucleotide sequence ID" value="NZ_BAABIR010000002.1"/>
</dbReference>
<gene>
    <name evidence="10" type="ORF">FRZ32_02790</name>
</gene>
<keyword evidence="11" id="KW-1185">Reference proteome</keyword>
<dbReference type="GO" id="GO:0005524">
    <property type="term" value="F:ATP binding"/>
    <property type="evidence" value="ECO:0007669"/>
    <property type="project" value="UniProtKB-KW"/>
</dbReference>
<evidence type="ECO:0000256" key="3">
    <source>
        <dbReference type="ARBA" id="ARBA00022553"/>
    </source>
</evidence>
<dbReference type="PANTHER" id="PTHR41523:SF8">
    <property type="entry name" value="ETHYLENE RESPONSE SENSOR PROTEIN"/>
    <property type="match status" value="1"/>
</dbReference>
<feature type="transmembrane region" description="Helical" evidence="8">
    <location>
        <begin position="238"/>
        <end position="262"/>
    </location>
</feature>
<protein>
    <recommendedName>
        <fullName evidence="2">histidine kinase</fullName>
        <ecNumber evidence="2">2.7.13.3</ecNumber>
    </recommendedName>
</protein>